<gene>
    <name evidence="1" type="ORF">MHEL_11120</name>
</gene>
<dbReference type="Proteomes" id="UP000467148">
    <property type="component" value="Chromosome"/>
</dbReference>
<evidence type="ECO:0000313" key="2">
    <source>
        <dbReference type="Proteomes" id="UP000467148"/>
    </source>
</evidence>
<protein>
    <submittedName>
        <fullName evidence="1">Uncharacterized protein</fullName>
    </submittedName>
</protein>
<accession>A0A7I7T329</accession>
<sequence>MMMPPLGCAAVPLPKKKLTSVWRPPPTPTAADLGVLLADATAAAGTGGAELSEDAAGVALVVTVLSCTAVFLVPREGRTGLDELGFFLAGPAWAFDFGDSPDDELLDADDPFEAAEPVESAAATAGTEAIAAPTPSATAEAPIQVSTRRCPGADCFGAAMPPNSAGNIRSSWTSDANRSVELIWATPRCSHSLIDGRLTET</sequence>
<dbReference type="EMBL" id="AP022596">
    <property type="protein sequence ID" value="BBY62869.1"/>
    <property type="molecule type" value="Genomic_DNA"/>
</dbReference>
<name>A0A7I7T329_9MYCO</name>
<dbReference type="AlphaFoldDB" id="A0A7I7T329"/>
<evidence type="ECO:0000313" key="1">
    <source>
        <dbReference type="EMBL" id="BBY62869.1"/>
    </source>
</evidence>
<reference evidence="1 2" key="1">
    <citation type="journal article" date="2019" name="Emerg. Microbes Infect.">
        <title>Comprehensive subspecies identification of 175 nontuberculous mycobacteria species based on 7547 genomic profiles.</title>
        <authorList>
            <person name="Matsumoto Y."/>
            <person name="Kinjo T."/>
            <person name="Motooka D."/>
            <person name="Nabeya D."/>
            <person name="Jung N."/>
            <person name="Uechi K."/>
            <person name="Horii T."/>
            <person name="Iida T."/>
            <person name="Fujita J."/>
            <person name="Nakamura S."/>
        </authorList>
    </citation>
    <scope>NUCLEOTIDE SEQUENCE [LARGE SCALE GENOMIC DNA]</scope>
    <source>
        <strain evidence="1 2">JCM 30396</strain>
    </source>
</reference>
<dbReference type="KEGG" id="mhev:MHEL_11120"/>
<keyword evidence="2" id="KW-1185">Reference proteome</keyword>
<organism evidence="1 2">
    <name type="scientific">Mycolicibacterium helvum</name>
    <dbReference type="NCBI Taxonomy" id="1534349"/>
    <lineage>
        <taxon>Bacteria</taxon>
        <taxon>Bacillati</taxon>
        <taxon>Actinomycetota</taxon>
        <taxon>Actinomycetes</taxon>
        <taxon>Mycobacteriales</taxon>
        <taxon>Mycobacteriaceae</taxon>
        <taxon>Mycolicibacterium</taxon>
    </lineage>
</organism>
<proteinExistence type="predicted"/>